<evidence type="ECO:0000256" key="1">
    <source>
        <dbReference type="SAM" id="MobiDB-lite"/>
    </source>
</evidence>
<evidence type="ECO:0000313" key="2">
    <source>
        <dbReference type="EMBL" id="RDI44481.1"/>
    </source>
</evidence>
<proteinExistence type="predicted"/>
<feature type="region of interest" description="Disordered" evidence="1">
    <location>
        <begin position="1"/>
        <end position="37"/>
    </location>
</feature>
<keyword evidence="3" id="KW-1185">Reference proteome</keyword>
<dbReference type="STRING" id="1210089.GCA_001613165_05288"/>
<sequence>MADKQAAQSHAVQSQAARDQATQGKAAPNQTAQGHAAGADRGLATALQALAVGRIVLGVGSLAAPRRLGRLFGMRLTPESVYLTRIFGARALALGLGYLTASDGDRRRWQRLALMVDFLDTAHGAGHLVRGDVPRSAAAPLVTMTGSYLATGAARLARDLR</sequence>
<organism evidence="2 3">
    <name type="scientific">Nocardia mexicana</name>
    <dbReference type="NCBI Taxonomy" id="279262"/>
    <lineage>
        <taxon>Bacteria</taxon>
        <taxon>Bacillati</taxon>
        <taxon>Actinomycetota</taxon>
        <taxon>Actinomycetes</taxon>
        <taxon>Mycobacteriales</taxon>
        <taxon>Nocardiaceae</taxon>
        <taxon>Nocardia</taxon>
    </lineage>
</organism>
<feature type="compositionally biased region" description="Low complexity" evidence="1">
    <location>
        <begin position="1"/>
        <end position="17"/>
    </location>
</feature>
<gene>
    <name evidence="2" type="ORF">DFR68_11798</name>
</gene>
<dbReference type="RefSeq" id="WP_246011656.1">
    <property type="nucleotide sequence ID" value="NZ_QQAZ01000017.1"/>
</dbReference>
<reference evidence="2 3" key="1">
    <citation type="submission" date="2018-07" db="EMBL/GenBank/DDBJ databases">
        <title>Genomic Encyclopedia of Type Strains, Phase IV (KMG-IV): sequencing the most valuable type-strain genomes for metagenomic binning, comparative biology and taxonomic classification.</title>
        <authorList>
            <person name="Goeker M."/>
        </authorList>
    </citation>
    <scope>NUCLEOTIDE SEQUENCE [LARGE SCALE GENOMIC DNA]</scope>
    <source>
        <strain evidence="2 3">DSM 44952</strain>
    </source>
</reference>
<protein>
    <submittedName>
        <fullName evidence="2">Uncharacterized protein</fullName>
    </submittedName>
</protein>
<evidence type="ECO:0000313" key="3">
    <source>
        <dbReference type="Proteomes" id="UP000255355"/>
    </source>
</evidence>
<name>A0A370GLD9_9NOCA</name>
<dbReference type="EMBL" id="QQAZ01000017">
    <property type="protein sequence ID" value="RDI44481.1"/>
    <property type="molecule type" value="Genomic_DNA"/>
</dbReference>
<dbReference type="AlphaFoldDB" id="A0A370GLD9"/>
<comment type="caution">
    <text evidence="2">The sequence shown here is derived from an EMBL/GenBank/DDBJ whole genome shotgun (WGS) entry which is preliminary data.</text>
</comment>
<feature type="compositionally biased region" description="Polar residues" evidence="1">
    <location>
        <begin position="20"/>
        <end position="33"/>
    </location>
</feature>
<dbReference type="Proteomes" id="UP000255355">
    <property type="component" value="Unassembled WGS sequence"/>
</dbReference>
<accession>A0A370GLD9</accession>